<evidence type="ECO:0000256" key="1">
    <source>
        <dbReference type="SAM" id="MobiDB-lite"/>
    </source>
</evidence>
<name>A0A0K1PBM4_9BACT</name>
<organism evidence="2 3">
    <name type="scientific">Vulgatibacter incomptus</name>
    <dbReference type="NCBI Taxonomy" id="1391653"/>
    <lineage>
        <taxon>Bacteria</taxon>
        <taxon>Pseudomonadati</taxon>
        <taxon>Myxococcota</taxon>
        <taxon>Myxococcia</taxon>
        <taxon>Myxococcales</taxon>
        <taxon>Cystobacterineae</taxon>
        <taxon>Vulgatibacteraceae</taxon>
        <taxon>Vulgatibacter</taxon>
    </lineage>
</organism>
<dbReference type="AlphaFoldDB" id="A0A0K1PBM4"/>
<evidence type="ECO:0000313" key="2">
    <source>
        <dbReference type="EMBL" id="AKU90938.1"/>
    </source>
</evidence>
<sequence length="42" mass="4553">MVPIQSKETPIHAKDPPLRHRGATDTSHFANLGLSEGKGVMK</sequence>
<keyword evidence="3" id="KW-1185">Reference proteome</keyword>
<accession>A0A0K1PBM4</accession>
<dbReference type="KEGG" id="vin:AKJ08_1325"/>
<protein>
    <submittedName>
        <fullName evidence="2">Uncharacterized protein</fullName>
    </submittedName>
</protein>
<proteinExistence type="predicted"/>
<feature type="compositionally biased region" description="Basic and acidic residues" evidence="1">
    <location>
        <begin position="9"/>
        <end position="18"/>
    </location>
</feature>
<feature type="region of interest" description="Disordered" evidence="1">
    <location>
        <begin position="1"/>
        <end position="42"/>
    </location>
</feature>
<gene>
    <name evidence="2" type="ORF">AKJ08_1325</name>
</gene>
<dbReference type="EMBL" id="CP012332">
    <property type="protein sequence ID" value="AKU90938.1"/>
    <property type="molecule type" value="Genomic_DNA"/>
</dbReference>
<reference evidence="2 3" key="1">
    <citation type="submission" date="2015-08" db="EMBL/GenBank/DDBJ databases">
        <authorList>
            <person name="Babu N.S."/>
            <person name="Beckwith C.J."/>
            <person name="Beseler K.G."/>
            <person name="Brison A."/>
            <person name="Carone J.V."/>
            <person name="Caskin T.P."/>
            <person name="Diamond M."/>
            <person name="Durham M.E."/>
            <person name="Foxe J.M."/>
            <person name="Go M."/>
            <person name="Henderson B.A."/>
            <person name="Jones I.B."/>
            <person name="McGettigan J.A."/>
            <person name="Micheletti S.J."/>
            <person name="Nasrallah M.E."/>
            <person name="Ortiz D."/>
            <person name="Piller C.R."/>
            <person name="Privatt S.R."/>
            <person name="Schneider S.L."/>
            <person name="Sharp S."/>
            <person name="Smith T.C."/>
            <person name="Stanton J.D."/>
            <person name="Ullery H.E."/>
            <person name="Wilson R.J."/>
            <person name="Serrano M.G."/>
            <person name="Buck G."/>
            <person name="Lee V."/>
            <person name="Wang Y."/>
            <person name="Carvalho R."/>
            <person name="Voegtly L."/>
            <person name="Shi R."/>
            <person name="Duckworth R."/>
            <person name="Johnson A."/>
            <person name="Loviza R."/>
            <person name="Walstead R."/>
            <person name="Shah Z."/>
            <person name="Kiflezghi M."/>
            <person name="Wade K."/>
            <person name="Ball S.L."/>
            <person name="Bradley K.W."/>
            <person name="Asai D.J."/>
            <person name="Bowman C.A."/>
            <person name="Russell D.A."/>
            <person name="Pope W.H."/>
            <person name="Jacobs-Sera D."/>
            <person name="Hendrix R.W."/>
            <person name="Hatfull G.F."/>
        </authorList>
    </citation>
    <scope>NUCLEOTIDE SEQUENCE [LARGE SCALE GENOMIC DNA]</scope>
    <source>
        <strain evidence="2 3">DSM 27710</strain>
    </source>
</reference>
<dbReference type="Proteomes" id="UP000055590">
    <property type="component" value="Chromosome"/>
</dbReference>
<evidence type="ECO:0000313" key="3">
    <source>
        <dbReference type="Proteomes" id="UP000055590"/>
    </source>
</evidence>